<dbReference type="EMBL" id="LCKW01000015">
    <property type="protein sequence ID" value="KKU08632.1"/>
    <property type="molecule type" value="Genomic_DNA"/>
</dbReference>
<evidence type="ECO:0000259" key="1">
    <source>
        <dbReference type="SMART" id="SM01321"/>
    </source>
</evidence>
<evidence type="ECO:0000313" key="2">
    <source>
        <dbReference type="EMBL" id="KKU08632.1"/>
    </source>
</evidence>
<dbReference type="NCBIfam" id="NF033573">
    <property type="entry name" value="transpos_IS200"/>
    <property type="match status" value="1"/>
</dbReference>
<name>A0A0G1MKN6_9BACT</name>
<comment type="caution">
    <text evidence="2">The sequence shown here is derived from an EMBL/GenBank/DDBJ whole genome shotgun (WGS) entry which is preliminary data.</text>
</comment>
<dbReference type="Proteomes" id="UP000034354">
    <property type="component" value="Unassembled WGS sequence"/>
</dbReference>
<dbReference type="InterPro" id="IPR002686">
    <property type="entry name" value="Transposase_17"/>
</dbReference>
<dbReference type="Pfam" id="PF01797">
    <property type="entry name" value="Y1_Tnp"/>
    <property type="match status" value="1"/>
</dbReference>
<sequence length="128" mass="14914">MRTVKKSEHNAYQIHYHYACPVKYRKALFGFLYHEHTLRSVCVKIGECYEYGFEQVGIDTNHVHFLMSAAPKFSPSVIIQTIKSIIAREMFKKHPDLATVGEGGNRDVIREYVRKQGHPIDQLKLFNF</sequence>
<proteinExistence type="predicted"/>
<reference evidence="2 3" key="1">
    <citation type="journal article" date="2015" name="Nature">
        <title>rRNA introns, odd ribosomes, and small enigmatic genomes across a large radiation of phyla.</title>
        <authorList>
            <person name="Brown C.T."/>
            <person name="Hug L.A."/>
            <person name="Thomas B.C."/>
            <person name="Sharon I."/>
            <person name="Castelle C.J."/>
            <person name="Singh A."/>
            <person name="Wilkins M.J."/>
            <person name="Williams K.H."/>
            <person name="Banfield J.F."/>
        </authorList>
    </citation>
    <scope>NUCLEOTIDE SEQUENCE [LARGE SCALE GENOMIC DNA]</scope>
</reference>
<dbReference type="PANTHER" id="PTHR33360:SF2">
    <property type="entry name" value="TRANSPOSASE FOR INSERTION SEQUENCE ELEMENT IS200"/>
    <property type="match status" value="1"/>
</dbReference>
<dbReference type="Gene3D" id="3.30.70.1290">
    <property type="entry name" value="Transposase IS200-like"/>
    <property type="match status" value="1"/>
</dbReference>
<dbReference type="PANTHER" id="PTHR33360">
    <property type="entry name" value="TRANSPOSASE FOR INSERTION SEQUENCE ELEMENT IS200"/>
    <property type="match status" value="1"/>
</dbReference>
<gene>
    <name evidence="2" type="ORF">UX09_C0015G0019</name>
</gene>
<dbReference type="GO" id="GO:0006313">
    <property type="term" value="P:DNA transposition"/>
    <property type="evidence" value="ECO:0007669"/>
    <property type="project" value="InterPro"/>
</dbReference>
<protein>
    <submittedName>
        <fullName evidence="2">Transposase IS200-like protein</fullName>
    </submittedName>
</protein>
<dbReference type="AlphaFoldDB" id="A0A0G1MKN6"/>
<feature type="domain" description="Transposase IS200-like" evidence="1">
    <location>
        <begin position="11"/>
        <end position="116"/>
    </location>
</feature>
<organism evidence="2 3">
    <name type="scientific">Candidatus Uhrbacteria bacterium GW2011_GWE2_45_35</name>
    <dbReference type="NCBI Taxonomy" id="1618993"/>
    <lineage>
        <taxon>Bacteria</taxon>
        <taxon>Candidatus Uhriibacteriota</taxon>
    </lineage>
</organism>
<dbReference type="SMART" id="SM01321">
    <property type="entry name" value="Y1_Tnp"/>
    <property type="match status" value="1"/>
</dbReference>
<evidence type="ECO:0000313" key="3">
    <source>
        <dbReference type="Proteomes" id="UP000034354"/>
    </source>
</evidence>
<dbReference type="SUPFAM" id="SSF143422">
    <property type="entry name" value="Transposase IS200-like"/>
    <property type="match status" value="1"/>
</dbReference>
<dbReference type="GO" id="GO:0004803">
    <property type="term" value="F:transposase activity"/>
    <property type="evidence" value="ECO:0007669"/>
    <property type="project" value="InterPro"/>
</dbReference>
<accession>A0A0G1MKN6</accession>
<dbReference type="InterPro" id="IPR036515">
    <property type="entry name" value="Transposase_17_sf"/>
</dbReference>
<dbReference type="GO" id="GO:0003677">
    <property type="term" value="F:DNA binding"/>
    <property type="evidence" value="ECO:0007669"/>
    <property type="project" value="InterPro"/>
</dbReference>